<feature type="transmembrane region" description="Helical" evidence="1">
    <location>
        <begin position="43"/>
        <end position="62"/>
    </location>
</feature>
<keyword evidence="1" id="KW-0812">Transmembrane</keyword>
<feature type="transmembrane region" description="Helical" evidence="1">
    <location>
        <begin position="69"/>
        <end position="90"/>
    </location>
</feature>
<proteinExistence type="predicted"/>
<keyword evidence="1" id="KW-0472">Membrane</keyword>
<protein>
    <submittedName>
        <fullName evidence="2">Uncharacterized protein</fullName>
    </submittedName>
</protein>
<organism evidence="2 3">
    <name type="scientific">Bacillus yapensis</name>
    <dbReference type="NCBI Taxonomy" id="2492960"/>
    <lineage>
        <taxon>Bacteria</taxon>
        <taxon>Bacillati</taxon>
        <taxon>Bacillota</taxon>
        <taxon>Bacilli</taxon>
        <taxon>Bacillales</taxon>
        <taxon>Bacillaceae</taxon>
        <taxon>Bacillus</taxon>
    </lineage>
</organism>
<keyword evidence="3" id="KW-1185">Reference proteome</keyword>
<accession>A0A431VVW4</accession>
<comment type="caution">
    <text evidence="2">The sequence shown here is derived from an EMBL/GenBank/DDBJ whole genome shotgun (WGS) entry which is preliminary data.</text>
</comment>
<sequence>MGSIFNRWSFYLSFVCVVAMILLSTNSMNDRFVKWFGIHPLELLFYFCLVVFLLGIIGFLGVRDWKGALRSIFTVGFTLVITSFLAYIIFVGHLG</sequence>
<keyword evidence="1" id="KW-1133">Transmembrane helix</keyword>
<gene>
    <name evidence="2" type="ORF">EKG37_20005</name>
</gene>
<dbReference type="RefSeq" id="WP_126410543.1">
    <property type="nucleotide sequence ID" value="NZ_RXNT01000020.1"/>
</dbReference>
<name>A0A431VVW4_9BACI</name>
<dbReference type="Proteomes" id="UP000271374">
    <property type="component" value="Unassembled WGS sequence"/>
</dbReference>
<evidence type="ECO:0000256" key="1">
    <source>
        <dbReference type="SAM" id="Phobius"/>
    </source>
</evidence>
<dbReference type="OrthoDB" id="2893431at2"/>
<evidence type="ECO:0000313" key="2">
    <source>
        <dbReference type="EMBL" id="RTR27169.1"/>
    </source>
</evidence>
<reference evidence="2 3" key="1">
    <citation type="submission" date="2018-12" db="EMBL/GenBank/DDBJ databases">
        <title>Bacillus yapensis draft genome sequence.</title>
        <authorList>
            <person name="Yu L."/>
            <person name="Xu X."/>
            <person name="Tang X."/>
        </authorList>
    </citation>
    <scope>NUCLEOTIDE SEQUENCE [LARGE SCALE GENOMIC DNA]</scope>
    <source>
        <strain evidence="2 3">XXST-01</strain>
    </source>
</reference>
<dbReference type="AlphaFoldDB" id="A0A431VVW4"/>
<evidence type="ECO:0000313" key="3">
    <source>
        <dbReference type="Proteomes" id="UP000271374"/>
    </source>
</evidence>
<dbReference type="EMBL" id="RXNT01000020">
    <property type="protein sequence ID" value="RTR27169.1"/>
    <property type="molecule type" value="Genomic_DNA"/>
</dbReference>